<dbReference type="EMBL" id="QGKV02000649">
    <property type="protein sequence ID" value="KAF3578580.1"/>
    <property type="molecule type" value="Genomic_DNA"/>
</dbReference>
<accession>A0ABQ7DN59</accession>
<organism evidence="1 2">
    <name type="scientific">Brassica cretica</name>
    <name type="common">Mustard</name>
    <dbReference type="NCBI Taxonomy" id="69181"/>
    <lineage>
        <taxon>Eukaryota</taxon>
        <taxon>Viridiplantae</taxon>
        <taxon>Streptophyta</taxon>
        <taxon>Embryophyta</taxon>
        <taxon>Tracheophyta</taxon>
        <taxon>Spermatophyta</taxon>
        <taxon>Magnoliopsida</taxon>
        <taxon>eudicotyledons</taxon>
        <taxon>Gunneridae</taxon>
        <taxon>Pentapetalae</taxon>
        <taxon>rosids</taxon>
        <taxon>malvids</taxon>
        <taxon>Brassicales</taxon>
        <taxon>Brassicaceae</taxon>
        <taxon>Brassiceae</taxon>
        <taxon>Brassica</taxon>
    </lineage>
</organism>
<dbReference type="Gene3D" id="1.20.120.1760">
    <property type="match status" value="1"/>
</dbReference>
<name>A0ABQ7DN59_BRACR</name>
<sequence>MEVLGNERYVLYYNYVHFRLQSQQSDHVHWQMRLGSAFGAFLDSVADNVSYGCIYIDLTVYKTFRGFCRPIPLLMMVPSTAIIASARGTETKYGSGLVQRFAEAAGKTPHSLPDIYLSQRSETKTARIRCESLSGLVEWSALAAAS</sequence>
<reference evidence="1 2" key="1">
    <citation type="journal article" date="2020" name="BMC Genomics">
        <title>Intraspecific diversification of the crop wild relative Brassica cretica Lam. using demographic model selection.</title>
        <authorList>
            <person name="Kioukis A."/>
            <person name="Michalopoulou V.A."/>
            <person name="Briers L."/>
            <person name="Pirintsos S."/>
            <person name="Studholme D.J."/>
            <person name="Pavlidis P."/>
            <person name="Sarris P.F."/>
        </authorList>
    </citation>
    <scope>NUCLEOTIDE SEQUENCE [LARGE SCALE GENOMIC DNA]</scope>
    <source>
        <strain evidence="2">cv. PFS-1207/04</strain>
    </source>
</reference>
<comment type="caution">
    <text evidence="1">The sequence shown here is derived from an EMBL/GenBank/DDBJ whole genome shotgun (WGS) entry which is preliminary data.</text>
</comment>
<evidence type="ECO:0000313" key="2">
    <source>
        <dbReference type="Proteomes" id="UP000266723"/>
    </source>
</evidence>
<keyword evidence="2" id="KW-1185">Reference proteome</keyword>
<evidence type="ECO:0000313" key="1">
    <source>
        <dbReference type="EMBL" id="KAF3578580.1"/>
    </source>
</evidence>
<dbReference type="InterPro" id="IPR043130">
    <property type="entry name" value="CDP-OH_PTrfase_TM_dom"/>
</dbReference>
<dbReference type="Proteomes" id="UP000266723">
    <property type="component" value="Unassembled WGS sequence"/>
</dbReference>
<protein>
    <submittedName>
        <fullName evidence="1">Uncharacterized protein</fullName>
    </submittedName>
</protein>
<gene>
    <name evidence="1" type="ORF">DY000_02034872</name>
</gene>
<proteinExistence type="predicted"/>